<proteinExistence type="predicted"/>
<dbReference type="PANTHER" id="PTHR31286:SF179">
    <property type="entry name" value="RNASE H TYPE-1 DOMAIN-CONTAINING PROTEIN"/>
    <property type="match status" value="1"/>
</dbReference>
<name>A0AAW2VY94_9LAMI</name>
<dbReference type="InterPro" id="IPR040256">
    <property type="entry name" value="At4g02000-like"/>
</dbReference>
<comment type="caution">
    <text evidence="1">The sequence shown here is derived from an EMBL/GenBank/DDBJ whole genome shotgun (WGS) entry which is preliminary data.</text>
</comment>
<dbReference type="EMBL" id="JACGWN010000009">
    <property type="protein sequence ID" value="KAL0433850.1"/>
    <property type="molecule type" value="Genomic_DNA"/>
</dbReference>
<evidence type="ECO:0000313" key="1">
    <source>
        <dbReference type="EMBL" id="KAL0433850.1"/>
    </source>
</evidence>
<gene>
    <name evidence="1" type="ORF">Slati_2719300</name>
</gene>
<reference evidence="1" key="2">
    <citation type="journal article" date="2024" name="Plant">
        <title>Genomic evolution and insights into agronomic trait innovations of Sesamum species.</title>
        <authorList>
            <person name="Miao H."/>
            <person name="Wang L."/>
            <person name="Qu L."/>
            <person name="Liu H."/>
            <person name="Sun Y."/>
            <person name="Le M."/>
            <person name="Wang Q."/>
            <person name="Wei S."/>
            <person name="Zheng Y."/>
            <person name="Lin W."/>
            <person name="Duan Y."/>
            <person name="Cao H."/>
            <person name="Xiong S."/>
            <person name="Wang X."/>
            <person name="Wei L."/>
            <person name="Li C."/>
            <person name="Ma Q."/>
            <person name="Ju M."/>
            <person name="Zhao R."/>
            <person name="Li G."/>
            <person name="Mu C."/>
            <person name="Tian Q."/>
            <person name="Mei H."/>
            <person name="Zhang T."/>
            <person name="Gao T."/>
            <person name="Zhang H."/>
        </authorList>
    </citation>
    <scope>NUCLEOTIDE SEQUENCE</scope>
    <source>
        <strain evidence="1">KEN1</strain>
    </source>
</reference>
<accession>A0AAW2VY94</accession>
<evidence type="ECO:0008006" key="2">
    <source>
        <dbReference type="Google" id="ProtNLM"/>
    </source>
</evidence>
<dbReference type="PANTHER" id="PTHR31286">
    <property type="entry name" value="GLYCINE-RICH CELL WALL STRUCTURAL PROTEIN 1.8-LIKE"/>
    <property type="match status" value="1"/>
</dbReference>
<sequence>MVEANLVSHGFPMRVFKWPPTFTADNESSIVSIWVSFPALPAHLFQKETFFAIASNIGTPLQIADSTYNQSNLSKARVCVEIDLLKPLLGEIDLKICECYSKGNAPKPPRRRVDGKTTATIEQKKQQTKKEKWVAARNEPTVGVEKGECSNASVEILHEGAENVELSALSVENEAYIENEENVAIIENEDNNVEDVVCALKNDVVEDVVVGNEIVGALILRPSNTDCHPIRGMKLINDESSWRLFQSLKKLGVVAYELKDDEDENIEMNRIALNTALLFQKHFLPPICLDT</sequence>
<reference evidence="1" key="1">
    <citation type="submission" date="2020-06" db="EMBL/GenBank/DDBJ databases">
        <authorList>
            <person name="Li T."/>
            <person name="Hu X."/>
            <person name="Zhang T."/>
            <person name="Song X."/>
            <person name="Zhang H."/>
            <person name="Dai N."/>
            <person name="Sheng W."/>
            <person name="Hou X."/>
            <person name="Wei L."/>
        </authorList>
    </citation>
    <scope>NUCLEOTIDE SEQUENCE</scope>
    <source>
        <strain evidence="1">KEN1</strain>
        <tissue evidence="1">Leaf</tissue>
    </source>
</reference>
<dbReference type="AlphaFoldDB" id="A0AAW2VY94"/>
<protein>
    <recommendedName>
        <fullName evidence="2">DUF4283 domain-containing protein</fullName>
    </recommendedName>
</protein>
<organism evidence="1">
    <name type="scientific">Sesamum latifolium</name>
    <dbReference type="NCBI Taxonomy" id="2727402"/>
    <lineage>
        <taxon>Eukaryota</taxon>
        <taxon>Viridiplantae</taxon>
        <taxon>Streptophyta</taxon>
        <taxon>Embryophyta</taxon>
        <taxon>Tracheophyta</taxon>
        <taxon>Spermatophyta</taxon>
        <taxon>Magnoliopsida</taxon>
        <taxon>eudicotyledons</taxon>
        <taxon>Gunneridae</taxon>
        <taxon>Pentapetalae</taxon>
        <taxon>asterids</taxon>
        <taxon>lamiids</taxon>
        <taxon>Lamiales</taxon>
        <taxon>Pedaliaceae</taxon>
        <taxon>Sesamum</taxon>
    </lineage>
</organism>